<dbReference type="AlphaFoldDB" id="A0A1W2LZK2"/>
<dbReference type="SMART" id="SM00331">
    <property type="entry name" value="PP2C_SIG"/>
    <property type="match status" value="1"/>
</dbReference>
<dbReference type="InterPro" id="IPR001932">
    <property type="entry name" value="PPM-type_phosphatase-like_dom"/>
</dbReference>
<dbReference type="OrthoDB" id="108143at2"/>
<keyword evidence="3" id="KW-0396">Initiation factor</keyword>
<dbReference type="PANTHER" id="PTHR43156:SF2">
    <property type="entry name" value="STAGE II SPORULATION PROTEIN E"/>
    <property type="match status" value="1"/>
</dbReference>
<dbReference type="GO" id="GO:0003743">
    <property type="term" value="F:translation initiation factor activity"/>
    <property type="evidence" value="ECO:0007669"/>
    <property type="project" value="UniProtKB-KW"/>
</dbReference>
<dbReference type="Proteomes" id="UP000076660">
    <property type="component" value="Unassembled WGS sequence"/>
</dbReference>
<reference evidence="3 4" key="1">
    <citation type="submission" date="2016-12" db="EMBL/GenBank/DDBJ databases">
        <title>Amycolatopsis keratiniphila subsp. keratiniphila genome sequencing and assembly.</title>
        <authorList>
            <person name="Mayilraj S."/>
            <person name="Kaur N."/>
        </authorList>
    </citation>
    <scope>NUCLEOTIDE SEQUENCE [LARGE SCALE GENOMIC DNA]</scope>
    <source>
        <strain evidence="3 4">DSM 44409</strain>
    </source>
</reference>
<dbReference type="GO" id="GO:0016791">
    <property type="term" value="F:phosphatase activity"/>
    <property type="evidence" value="ECO:0007669"/>
    <property type="project" value="TreeGrafter"/>
</dbReference>
<dbReference type="Pfam" id="PF07228">
    <property type="entry name" value="SpoIIE"/>
    <property type="match status" value="1"/>
</dbReference>
<evidence type="ECO:0000313" key="3">
    <source>
        <dbReference type="EMBL" id="ONF72622.1"/>
    </source>
</evidence>
<keyword evidence="1" id="KW-0378">Hydrolase</keyword>
<gene>
    <name evidence="3" type="ORF">AVR91_0210575</name>
</gene>
<evidence type="ECO:0000259" key="2">
    <source>
        <dbReference type="SMART" id="SM00331"/>
    </source>
</evidence>
<feature type="domain" description="PPM-type phosphatase" evidence="2">
    <location>
        <begin position="178"/>
        <end position="390"/>
    </location>
</feature>
<name>A0A1W2LZK2_9PSEU</name>
<organism evidence="3 4">
    <name type="scientific">Amycolatopsis keratiniphila subsp. keratiniphila</name>
    <dbReference type="NCBI Taxonomy" id="227715"/>
    <lineage>
        <taxon>Bacteria</taxon>
        <taxon>Bacillati</taxon>
        <taxon>Actinomycetota</taxon>
        <taxon>Actinomycetes</taxon>
        <taxon>Pseudonocardiales</taxon>
        <taxon>Pseudonocardiaceae</taxon>
        <taxon>Amycolatopsis</taxon>
        <taxon>Amycolatopsis japonica group</taxon>
    </lineage>
</organism>
<evidence type="ECO:0000313" key="4">
    <source>
        <dbReference type="Proteomes" id="UP000076660"/>
    </source>
</evidence>
<dbReference type="Gene3D" id="3.60.40.10">
    <property type="entry name" value="PPM-type phosphatase domain"/>
    <property type="match status" value="1"/>
</dbReference>
<evidence type="ECO:0000256" key="1">
    <source>
        <dbReference type="ARBA" id="ARBA00022801"/>
    </source>
</evidence>
<dbReference type="EMBL" id="LQMT02000010">
    <property type="protein sequence ID" value="ONF72622.1"/>
    <property type="molecule type" value="Genomic_DNA"/>
</dbReference>
<comment type="caution">
    <text evidence="3">The sequence shown here is derived from an EMBL/GenBank/DDBJ whole genome shotgun (WGS) entry which is preliminary data.</text>
</comment>
<sequence>MTHSPTDRLRHRLREACAAAGVAVDDRAKLVLAVTLLAEHAGQPSELSTHAGNGRLAVTVRLPGPVGQDHRNALPLLPDAGDSAILTWHLAAGHDAATVPVEDELATREEMLALIARADTITQEQRELKHELAETNSGVLAMYVELEERDEQLRQAHAVIFRELEDALRPPPPHVDAFDLAVHYAPSEPDSPTGGDLYDWFVLPDGNVHITLVDAVGHGVTSTRHALTVTHAIRTLALEGHPLHDLIARAAGTLATIEPGLMATVLLVRLDPVTGDVAVANGSHPRPVLVTAEGDTELLVPSIVGRGIGFPDPGNGSLVSRTLAAGDLLLLYTDGLTESRKNHQEGEARLLAAMPRHAGEPTATIPSALAAEMHDIVLHADDTVIIAIKRRPATISP</sequence>
<accession>A0A1W2LZK2</accession>
<dbReference type="InterPro" id="IPR052016">
    <property type="entry name" value="Bact_Sigma-Reg"/>
</dbReference>
<proteinExistence type="predicted"/>
<keyword evidence="3" id="KW-0648">Protein biosynthesis</keyword>
<dbReference type="SUPFAM" id="SSF81606">
    <property type="entry name" value="PP2C-like"/>
    <property type="match status" value="1"/>
</dbReference>
<protein>
    <submittedName>
        <fullName evidence="3">Translation initiation factor IF-2</fullName>
    </submittedName>
</protein>
<dbReference type="PANTHER" id="PTHR43156">
    <property type="entry name" value="STAGE II SPORULATION PROTEIN E-RELATED"/>
    <property type="match status" value="1"/>
</dbReference>
<dbReference type="InterPro" id="IPR036457">
    <property type="entry name" value="PPM-type-like_dom_sf"/>
</dbReference>
<dbReference type="RefSeq" id="WP_063273650.1">
    <property type="nucleotide sequence ID" value="NZ_LQMT02000010.1"/>
</dbReference>